<dbReference type="SUPFAM" id="SSF47954">
    <property type="entry name" value="Cyclin-like"/>
    <property type="match status" value="2"/>
</dbReference>
<evidence type="ECO:0000256" key="2">
    <source>
        <dbReference type="ARBA" id="ARBA00023163"/>
    </source>
</evidence>
<evidence type="ECO:0000259" key="4">
    <source>
        <dbReference type="Pfam" id="PF00382"/>
    </source>
</evidence>
<dbReference type="GO" id="GO:0097550">
    <property type="term" value="C:transcription preinitiation complex"/>
    <property type="evidence" value="ECO:0007669"/>
    <property type="project" value="TreeGrafter"/>
</dbReference>
<protein>
    <recommendedName>
        <fullName evidence="4">Transcription factor TFIIB cyclin-like domain-containing protein</fullName>
    </recommendedName>
</protein>
<proteinExistence type="predicted"/>
<dbReference type="Gene3D" id="1.10.472.170">
    <property type="match status" value="1"/>
</dbReference>
<feature type="compositionally biased region" description="Acidic residues" evidence="3">
    <location>
        <begin position="378"/>
        <end position="390"/>
    </location>
</feature>
<dbReference type="CDD" id="cd00043">
    <property type="entry name" value="CYCLIN_SF"/>
    <property type="match status" value="1"/>
</dbReference>
<organism evidence="5">
    <name type="scientific">viral metagenome</name>
    <dbReference type="NCBI Taxonomy" id="1070528"/>
    <lineage>
        <taxon>unclassified sequences</taxon>
        <taxon>metagenomes</taxon>
        <taxon>organismal metagenomes</taxon>
    </lineage>
</organism>
<evidence type="ECO:0000256" key="1">
    <source>
        <dbReference type="ARBA" id="ARBA00023015"/>
    </source>
</evidence>
<dbReference type="Pfam" id="PF00382">
    <property type="entry name" value="TFIIB"/>
    <property type="match status" value="2"/>
</dbReference>
<name>A0A6C0ISD9_9ZZZZ</name>
<sequence length="390" mass="44306">MSLDSIENKYLSMSDCDIDKLLLGVDLNIDDTVVDNRNNCSACQSEQLVINQNGECICNECGVVNSELYDEMPEFNNDLEGASRYGCPSNYFYPKSALGTKFSTRGYSRISNIQRQGQMPYREKSLLEILTKIQKKCKTYGITQTIVDSAKILYKKVSDCKHTNGNRVGKNRIMRCINLRAMIAACVFYACKLQGEPRSPKEIADIYDLEIKNVNKGCRRFLEFIDLDSLNTEFSSSKSSDFIERFAGKMTLDAQYIKIAKDISNNIHKLDIASTHEPPSVAAGCILLVAVMYHLEITKKQISEVFKISDVTISKTYRRIYPFHNIVMNNNITELVLQKRSTIPKKKIEMTEDNLVIKKDLTKKIKEKTKKSKKCLSESDDSSDDSDIEV</sequence>
<dbReference type="InterPro" id="IPR000812">
    <property type="entry name" value="TFIIB"/>
</dbReference>
<feature type="domain" description="Transcription factor TFIIB cyclin-like" evidence="4">
    <location>
        <begin position="237"/>
        <end position="321"/>
    </location>
</feature>
<dbReference type="GO" id="GO:0005634">
    <property type="term" value="C:nucleus"/>
    <property type="evidence" value="ECO:0007669"/>
    <property type="project" value="TreeGrafter"/>
</dbReference>
<evidence type="ECO:0000313" key="5">
    <source>
        <dbReference type="EMBL" id="QHT96154.1"/>
    </source>
</evidence>
<dbReference type="PANTHER" id="PTHR11618:SF13">
    <property type="entry name" value="TRANSCRIPTION INITIATION FACTOR IIB"/>
    <property type="match status" value="1"/>
</dbReference>
<dbReference type="InterPro" id="IPR013150">
    <property type="entry name" value="TFIIB_cyclin"/>
</dbReference>
<dbReference type="Gene3D" id="1.10.472.10">
    <property type="entry name" value="Cyclin-like"/>
    <property type="match status" value="1"/>
</dbReference>
<feature type="domain" description="Transcription factor TFIIB cyclin-like" evidence="4">
    <location>
        <begin position="126"/>
        <end position="217"/>
    </location>
</feature>
<dbReference type="EMBL" id="MN740254">
    <property type="protein sequence ID" value="QHT96154.1"/>
    <property type="molecule type" value="Genomic_DNA"/>
</dbReference>
<accession>A0A6C0ISD9</accession>
<dbReference type="PANTHER" id="PTHR11618">
    <property type="entry name" value="TRANSCRIPTION INITIATION FACTOR IIB-RELATED"/>
    <property type="match status" value="1"/>
</dbReference>
<keyword evidence="1" id="KW-0805">Transcription regulation</keyword>
<dbReference type="GO" id="GO:0070897">
    <property type="term" value="P:transcription preinitiation complex assembly"/>
    <property type="evidence" value="ECO:0007669"/>
    <property type="project" value="InterPro"/>
</dbReference>
<evidence type="ECO:0000256" key="3">
    <source>
        <dbReference type="SAM" id="MobiDB-lite"/>
    </source>
</evidence>
<keyword evidence="2" id="KW-0804">Transcription</keyword>
<reference evidence="5" key="1">
    <citation type="journal article" date="2020" name="Nature">
        <title>Giant virus diversity and host interactions through global metagenomics.</title>
        <authorList>
            <person name="Schulz F."/>
            <person name="Roux S."/>
            <person name="Paez-Espino D."/>
            <person name="Jungbluth S."/>
            <person name="Walsh D.A."/>
            <person name="Denef V.J."/>
            <person name="McMahon K.D."/>
            <person name="Konstantinidis K.T."/>
            <person name="Eloe-Fadrosh E.A."/>
            <person name="Kyrpides N.C."/>
            <person name="Woyke T."/>
        </authorList>
    </citation>
    <scope>NUCLEOTIDE SEQUENCE</scope>
    <source>
        <strain evidence="5">GVMAG-M-3300024302-11</strain>
    </source>
</reference>
<feature type="region of interest" description="Disordered" evidence="3">
    <location>
        <begin position="367"/>
        <end position="390"/>
    </location>
</feature>
<dbReference type="GO" id="GO:0017025">
    <property type="term" value="F:TBP-class protein binding"/>
    <property type="evidence" value="ECO:0007669"/>
    <property type="project" value="InterPro"/>
</dbReference>
<dbReference type="AlphaFoldDB" id="A0A6C0ISD9"/>
<dbReference type="PRINTS" id="PR00685">
    <property type="entry name" value="TIFACTORIIB"/>
</dbReference>
<dbReference type="InterPro" id="IPR036915">
    <property type="entry name" value="Cyclin-like_sf"/>
</dbReference>